<comment type="caution">
    <text evidence="1">The sequence shown here is derived from an EMBL/GenBank/DDBJ whole genome shotgun (WGS) entry which is preliminary data.</text>
</comment>
<sequence>MDTCMASCVVLVVVAGNGRLGEDEGRYALVVVGEMSTCMVSYVVVVGNGRQGEDEGRCALVVVEEMGTCKASCVVLVVEESGTLGVGEGRCEPVVVESGRLGVGEDRCELVEVEEMSNGMDPLVAVVSGPVVVVRNKNIGLLIFQMGN</sequence>
<dbReference type="Gramene" id="Psat06G0490000-T2">
    <property type="protein sequence ID" value="KAI5399738.1"/>
    <property type="gene ID" value="KIW84_064900"/>
</dbReference>
<keyword evidence="2" id="KW-1185">Reference proteome</keyword>
<protein>
    <submittedName>
        <fullName evidence="1">Uncharacterized protein</fullName>
    </submittedName>
</protein>
<dbReference type="EMBL" id="JAMSHJ010000006">
    <property type="protein sequence ID" value="KAI5399740.1"/>
    <property type="molecule type" value="Genomic_DNA"/>
</dbReference>
<dbReference type="EMBL" id="JAMSHJ010000006">
    <property type="protein sequence ID" value="KAI5399737.1"/>
    <property type="molecule type" value="Genomic_DNA"/>
</dbReference>
<gene>
    <name evidence="1" type="ORF">KIW84_064900</name>
</gene>
<proteinExistence type="predicted"/>
<evidence type="ECO:0000313" key="2">
    <source>
        <dbReference type="Proteomes" id="UP001058974"/>
    </source>
</evidence>
<organism evidence="1 2">
    <name type="scientific">Pisum sativum</name>
    <name type="common">Garden pea</name>
    <name type="synonym">Lathyrus oleraceus</name>
    <dbReference type="NCBI Taxonomy" id="3888"/>
    <lineage>
        <taxon>Eukaryota</taxon>
        <taxon>Viridiplantae</taxon>
        <taxon>Streptophyta</taxon>
        <taxon>Embryophyta</taxon>
        <taxon>Tracheophyta</taxon>
        <taxon>Spermatophyta</taxon>
        <taxon>Magnoliopsida</taxon>
        <taxon>eudicotyledons</taxon>
        <taxon>Gunneridae</taxon>
        <taxon>Pentapetalae</taxon>
        <taxon>rosids</taxon>
        <taxon>fabids</taxon>
        <taxon>Fabales</taxon>
        <taxon>Fabaceae</taxon>
        <taxon>Papilionoideae</taxon>
        <taxon>50 kb inversion clade</taxon>
        <taxon>NPAAA clade</taxon>
        <taxon>Hologalegina</taxon>
        <taxon>IRL clade</taxon>
        <taxon>Fabeae</taxon>
        <taxon>Lathyrus</taxon>
    </lineage>
</organism>
<dbReference type="EMBL" id="JAMSHJ010000006">
    <property type="protein sequence ID" value="KAI5399738.1"/>
    <property type="molecule type" value="Genomic_DNA"/>
</dbReference>
<name>A0A9D4WDU8_PEA</name>
<evidence type="ECO:0000313" key="1">
    <source>
        <dbReference type="EMBL" id="KAI5399737.1"/>
    </source>
</evidence>
<accession>A0A9D4WDU8</accession>
<dbReference type="Proteomes" id="UP001058974">
    <property type="component" value="Chromosome 6"/>
</dbReference>
<dbReference type="Gramene" id="Psat06G0490000-T4">
    <property type="protein sequence ID" value="KAI5399740.1"/>
    <property type="gene ID" value="KIW84_064900"/>
</dbReference>
<dbReference type="AlphaFoldDB" id="A0A9D4WDU8"/>
<dbReference type="Gramene" id="Psat06G0490000-T1">
    <property type="protein sequence ID" value="KAI5399737.1"/>
    <property type="gene ID" value="KIW84_064900"/>
</dbReference>
<reference evidence="1 2" key="1">
    <citation type="journal article" date="2022" name="Nat. Genet.">
        <title>Improved pea reference genome and pan-genome highlight genomic features and evolutionary characteristics.</title>
        <authorList>
            <person name="Yang T."/>
            <person name="Liu R."/>
            <person name="Luo Y."/>
            <person name="Hu S."/>
            <person name="Wang D."/>
            <person name="Wang C."/>
            <person name="Pandey M.K."/>
            <person name="Ge S."/>
            <person name="Xu Q."/>
            <person name="Li N."/>
            <person name="Li G."/>
            <person name="Huang Y."/>
            <person name="Saxena R.K."/>
            <person name="Ji Y."/>
            <person name="Li M."/>
            <person name="Yan X."/>
            <person name="He Y."/>
            <person name="Liu Y."/>
            <person name="Wang X."/>
            <person name="Xiang C."/>
            <person name="Varshney R.K."/>
            <person name="Ding H."/>
            <person name="Gao S."/>
            <person name="Zong X."/>
        </authorList>
    </citation>
    <scope>NUCLEOTIDE SEQUENCE [LARGE SCALE GENOMIC DNA]</scope>
    <source>
        <strain evidence="1 2">cv. Zhongwan 6</strain>
    </source>
</reference>